<organism evidence="2 3">
    <name type="scientific">Salinispora tropica (strain ATCC BAA-916 / DSM 44818 / JCM 13857 / NBRC 105044 / CNB-440)</name>
    <dbReference type="NCBI Taxonomy" id="369723"/>
    <lineage>
        <taxon>Bacteria</taxon>
        <taxon>Bacillati</taxon>
        <taxon>Actinomycetota</taxon>
        <taxon>Actinomycetes</taxon>
        <taxon>Micromonosporales</taxon>
        <taxon>Micromonosporaceae</taxon>
        <taxon>Salinispora</taxon>
    </lineage>
</organism>
<dbReference type="EMBL" id="CP000667">
    <property type="protein sequence ID" value="ABP53697.1"/>
    <property type="molecule type" value="Genomic_DNA"/>
</dbReference>
<feature type="region of interest" description="Disordered" evidence="1">
    <location>
        <begin position="1"/>
        <end position="20"/>
    </location>
</feature>
<feature type="compositionally biased region" description="Basic residues" evidence="1">
    <location>
        <begin position="149"/>
        <end position="168"/>
    </location>
</feature>
<dbReference type="HOGENOM" id="CLU_1585339_0_0_11"/>
<protein>
    <submittedName>
        <fullName evidence="2">Uncharacterized protein</fullName>
    </submittedName>
</protein>
<sequence length="168" mass="17852">MAATARSVAEEPHPVGHPGRWLANARGADVLDLASTCAHTLTATIDDAGLRPLPPPSPSTAANTPPSNPAAAVEQFRIINVDAGDDLTLNHLTITSGHTDGDGIYRAGVTTVRHTTVSRHSATARDGGYRYLRGEAGDPGENSGEGEHRRQHRRCGKQRQLRRRGSKA</sequence>
<feature type="region of interest" description="Disordered" evidence="1">
    <location>
        <begin position="118"/>
        <end position="168"/>
    </location>
</feature>
<dbReference type="Proteomes" id="UP000000235">
    <property type="component" value="Chromosome"/>
</dbReference>
<feature type="region of interest" description="Disordered" evidence="1">
    <location>
        <begin position="47"/>
        <end position="71"/>
    </location>
</feature>
<reference evidence="3" key="1">
    <citation type="journal article" date="2007" name="Proc. Natl. Acad. Sci. U.S.A.">
        <title>Genome sequencing reveals complex secondary metabolome in the marine actinomycete Salinispora tropica.</title>
        <authorList>
            <person name="Udwary D.W."/>
            <person name="Zeigler L."/>
            <person name="Asolkar R.N."/>
            <person name="Singan V."/>
            <person name="Lapidus A."/>
            <person name="Fenical W."/>
            <person name="Jensen P.R."/>
            <person name="Moore B.S."/>
        </authorList>
    </citation>
    <scope>NUCLEOTIDE SEQUENCE [LARGE SCALE GENOMIC DNA]</scope>
    <source>
        <strain evidence="3">ATCC BAA-916 / DSM 44818 / CNB-440</strain>
    </source>
</reference>
<evidence type="ECO:0000313" key="2">
    <source>
        <dbReference type="EMBL" id="ABP53697.1"/>
    </source>
</evidence>
<name>A4X497_SALTO</name>
<evidence type="ECO:0000256" key="1">
    <source>
        <dbReference type="SAM" id="MobiDB-lite"/>
    </source>
</evidence>
<feature type="compositionally biased region" description="Low complexity" evidence="1">
    <location>
        <begin position="59"/>
        <end position="71"/>
    </location>
</feature>
<proteinExistence type="predicted"/>
<dbReference type="AlphaFoldDB" id="A4X497"/>
<accession>A4X497</accession>
<dbReference type="KEGG" id="stp:Strop_1227"/>
<evidence type="ECO:0000313" key="3">
    <source>
        <dbReference type="Proteomes" id="UP000000235"/>
    </source>
</evidence>
<keyword evidence="3" id="KW-1185">Reference proteome</keyword>
<gene>
    <name evidence="2" type="ordered locus">Strop_1227</name>
</gene>